<evidence type="ECO:0000313" key="3">
    <source>
        <dbReference type="Proteomes" id="UP000185578"/>
    </source>
</evidence>
<protein>
    <submittedName>
        <fullName evidence="2">Uncharacterized protein</fullName>
    </submittedName>
</protein>
<reference evidence="2 3" key="1">
    <citation type="submission" date="2016-12" db="EMBL/GenBank/DDBJ databases">
        <authorList>
            <person name="Song W.-J."/>
            <person name="Kurnit D.M."/>
        </authorList>
    </citation>
    <scope>NUCLEOTIDE SEQUENCE [LARGE SCALE GENOMIC DNA]</scope>
    <source>
        <strain evidence="2 3">PCL1601</strain>
    </source>
</reference>
<dbReference type="OrthoDB" id="9961518at2"/>
<sequence length="65" mass="7072">MKPSPAFSPAPSSATRAVADSERFRHALQQFWLNQPGNPDAERHDTAASSEQSATHRPRASTQAL</sequence>
<feature type="region of interest" description="Disordered" evidence="1">
    <location>
        <begin position="1"/>
        <end position="20"/>
    </location>
</feature>
<dbReference type="AlphaFoldDB" id="A0A1Q8EJK0"/>
<organism evidence="2 3">
    <name type="scientific">Pseudomonas chlororaphis</name>
    <dbReference type="NCBI Taxonomy" id="587753"/>
    <lineage>
        <taxon>Bacteria</taxon>
        <taxon>Pseudomonadati</taxon>
        <taxon>Pseudomonadota</taxon>
        <taxon>Gammaproteobacteria</taxon>
        <taxon>Pseudomonadales</taxon>
        <taxon>Pseudomonadaceae</taxon>
        <taxon>Pseudomonas</taxon>
    </lineage>
</organism>
<evidence type="ECO:0000256" key="1">
    <source>
        <dbReference type="SAM" id="MobiDB-lite"/>
    </source>
</evidence>
<dbReference type="Proteomes" id="UP000185578">
    <property type="component" value="Unassembled WGS sequence"/>
</dbReference>
<feature type="compositionally biased region" description="Low complexity" evidence="1">
    <location>
        <begin position="1"/>
        <end position="14"/>
    </location>
</feature>
<evidence type="ECO:0000313" key="2">
    <source>
        <dbReference type="EMBL" id="OLF51965.1"/>
    </source>
</evidence>
<dbReference type="RefSeq" id="WP_075121714.1">
    <property type="nucleotide sequence ID" value="NZ_MSCT01000020.1"/>
</dbReference>
<feature type="compositionally biased region" description="Polar residues" evidence="1">
    <location>
        <begin position="47"/>
        <end position="65"/>
    </location>
</feature>
<proteinExistence type="predicted"/>
<accession>A0A1Q8EJK0</accession>
<dbReference type="EMBL" id="MSCT01000020">
    <property type="protein sequence ID" value="OLF51965.1"/>
    <property type="molecule type" value="Genomic_DNA"/>
</dbReference>
<comment type="caution">
    <text evidence="2">The sequence shown here is derived from an EMBL/GenBank/DDBJ whole genome shotgun (WGS) entry which is preliminary data.</text>
</comment>
<gene>
    <name evidence="2" type="ORF">BTN82_24825</name>
</gene>
<feature type="region of interest" description="Disordered" evidence="1">
    <location>
        <begin position="34"/>
        <end position="65"/>
    </location>
</feature>
<name>A0A1Q8EJK0_9PSED</name>